<sequence>MNVNIIPNGKENKQQIYNPSIQEYSSNRMHSSSKKVDNVVDQFSDYPKRKDSPMQSTDLSASQGTLYSVSQRVPNVNTSCNSLCNTDSGYVKEQKGHQVSSNEWKKDEMGNDIQNESSSEGCSDRHTAGQERFILSASTSEKDDCVVLKKIFIVSYFTFCICFYKLF</sequence>
<reference evidence="1 2" key="1">
    <citation type="journal article" date="2021" name="BMC Biol.">
        <title>Horizontally acquired antibacterial genes associated with adaptive radiation of ladybird beetles.</title>
        <authorList>
            <person name="Li H.S."/>
            <person name="Tang X.F."/>
            <person name="Huang Y.H."/>
            <person name="Xu Z.Y."/>
            <person name="Chen M.L."/>
            <person name="Du X.Y."/>
            <person name="Qiu B.Y."/>
            <person name="Chen P.T."/>
            <person name="Zhang W."/>
            <person name="Slipinski A."/>
            <person name="Escalona H.E."/>
            <person name="Waterhouse R.M."/>
            <person name="Zwick A."/>
            <person name="Pang H."/>
        </authorList>
    </citation>
    <scope>NUCLEOTIDE SEQUENCE [LARGE SCALE GENOMIC DNA]</scope>
    <source>
        <strain evidence="1">SYSU2018</strain>
    </source>
</reference>
<keyword evidence="2" id="KW-1185">Reference proteome</keyword>
<evidence type="ECO:0000313" key="2">
    <source>
        <dbReference type="Proteomes" id="UP001516400"/>
    </source>
</evidence>
<evidence type="ECO:0000313" key="1">
    <source>
        <dbReference type="EMBL" id="KAL3285619.1"/>
    </source>
</evidence>
<dbReference type="EMBL" id="JABFTP020000185">
    <property type="protein sequence ID" value="KAL3285619.1"/>
    <property type="molecule type" value="Genomic_DNA"/>
</dbReference>
<proteinExistence type="predicted"/>
<dbReference type="AlphaFoldDB" id="A0ABD2P3S9"/>
<organism evidence="1 2">
    <name type="scientific">Cryptolaemus montrouzieri</name>
    <dbReference type="NCBI Taxonomy" id="559131"/>
    <lineage>
        <taxon>Eukaryota</taxon>
        <taxon>Metazoa</taxon>
        <taxon>Ecdysozoa</taxon>
        <taxon>Arthropoda</taxon>
        <taxon>Hexapoda</taxon>
        <taxon>Insecta</taxon>
        <taxon>Pterygota</taxon>
        <taxon>Neoptera</taxon>
        <taxon>Endopterygota</taxon>
        <taxon>Coleoptera</taxon>
        <taxon>Polyphaga</taxon>
        <taxon>Cucujiformia</taxon>
        <taxon>Coccinelloidea</taxon>
        <taxon>Coccinellidae</taxon>
        <taxon>Scymninae</taxon>
        <taxon>Scymnini</taxon>
        <taxon>Cryptolaemus</taxon>
    </lineage>
</organism>
<name>A0ABD2P3S9_9CUCU</name>
<comment type="caution">
    <text evidence="1">The sequence shown here is derived from an EMBL/GenBank/DDBJ whole genome shotgun (WGS) entry which is preliminary data.</text>
</comment>
<gene>
    <name evidence="1" type="ORF">HHI36_000148</name>
</gene>
<dbReference type="Proteomes" id="UP001516400">
    <property type="component" value="Unassembled WGS sequence"/>
</dbReference>
<protein>
    <submittedName>
        <fullName evidence="1">Uncharacterized protein</fullName>
    </submittedName>
</protein>
<accession>A0ABD2P3S9</accession>